<dbReference type="InterPro" id="IPR050951">
    <property type="entry name" value="Retrovirus_Pol_polyprotein"/>
</dbReference>
<dbReference type="EMBL" id="CACVKT020007831">
    <property type="protein sequence ID" value="CAC5411163.1"/>
    <property type="molecule type" value="Genomic_DNA"/>
</dbReference>
<reference evidence="3 4" key="1">
    <citation type="submission" date="2020-06" db="EMBL/GenBank/DDBJ databases">
        <authorList>
            <person name="Li R."/>
            <person name="Bekaert M."/>
        </authorList>
    </citation>
    <scope>NUCLEOTIDE SEQUENCE [LARGE SCALE GENOMIC DNA]</scope>
    <source>
        <strain evidence="4">wild</strain>
    </source>
</reference>
<organism evidence="3 4">
    <name type="scientific">Mytilus coruscus</name>
    <name type="common">Sea mussel</name>
    <dbReference type="NCBI Taxonomy" id="42192"/>
    <lineage>
        <taxon>Eukaryota</taxon>
        <taxon>Metazoa</taxon>
        <taxon>Spiralia</taxon>
        <taxon>Lophotrochozoa</taxon>
        <taxon>Mollusca</taxon>
        <taxon>Bivalvia</taxon>
        <taxon>Autobranchia</taxon>
        <taxon>Pteriomorphia</taxon>
        <taxon>Mytilida</taxon>
        <taxon>Mytiloidea</taxon>
        <taxon>Mytilidae</taxon>
        <taxon>Mytilinae</taxon>
        <taxon>Mytilus</taxon>
    </lineage>
</organism>
<name>A0A6J8DRA7_MYTCO</name>
<evidence type="ECO:0000313" key="4">
    <source>
        <dbReference type="Proteomes" id="UP000507470"/>
    </source>
</evidence>
<dbReference type="Proteomes" id="UP000507470">
    <property type="component" value="Unassembled WGS sequence"/>
</dbReference>
<evidence type="ECO:0000256" key="2">
    <source>
        <dbReference type="SAM" id="Phobius"/>
    </source>
</evidence>
<keyword evidence="2" id="KW-0472">Membrane</keyword>
<dbReference type="PANTHER" id="PTHR37984">
    <property type="entry name" value="PROTEIN CBG26694"/>
    <property type="match status" value="1"/>
</dbReference>
<dbReference type="OrthoDB" id="10564708at2759"/>
<protein>
    <submittedName>
        <fullName evidence="3">Uncharacterized protein</fullName>
    </submittedName>
</protein>
<dbReference type="PANTHER" id="PTHR37984:SF5">
    <property type="entry name" value="PROTEIN NYNRIN-LIKE"/>
    <property type="match status" value="1"/>
</dbReference>
<gene>
    <name evidence="3" type="ORF">MCOR_44286</name>
</gene>
<dbReference type="AlphaFoldDB" id="A0A6J8DRA7"/>
<keyword evidence="2" id="KW-1133">Transmembrane helix</keyword>
<evidence type="ECO:0000256" key="1">
    <source>
        <dbReference type="SAM" id="MobiDB-lite"/>
    </source>
</evidence>
<proteinExistence type="predicted"/>
<keyword evidence="4" id="KW-1185">Reference proteome</keyword>
<evidence type="ECO:0000313" key="3">
    <source>
        <dbReference type="EMBL" id="CAC5411163.1"/>
    </source>
</evidence>
<keyword evidence="2" id="KW-0812">Transmembrane</keyword>
<feature type="transmembrane region" description="Helical" evidence="2">
    <location>
        <begin position="151"/>
        <end position="174"/>
    </location>
</feature>
<sequence>MLSKSKQDGKDPYIAMLKYRNTPLENLDSPAQLLMNRRLRTTIPTIKNRLKPKCGNLKNTQRKMKQQKMNQKQYYDKSSKPLPELQPNESTILKENGTKELSKHLLKTKEDKIEQTSLEEANENNHNDFDNITDEHSLEPSFVRRNSNATIIVLASSFGVIGVVVCLLALLFYLKHKNSDEKTKVGVYSDSQHESGKKVDNDILSNQIKTFKENSISDLDLYFEDGGEASIWYFEKQLPPQNHFMNNL</sequence>
<accession>A0A6J8DRA7</accession>
<feature type="region of interest" description="Disordered" evidence="1">
    <location>
        <begin position="54"/>
        <end position="87"/>
    </location>
</feature>